<accession>A0ACB5UBR8</accession>
<reference evidence="1" key="1">
    <citation type="submission" date="2023-04" db="EMBL/GenBank/DDBJ databases">
        <title>Ambrosiozyma monospora NBRC 10751.</title>
        <authorList>
            <person name="Ichikawa N."/>
            <person name="Sato H."/>
            <person name="Tonouchi N."/>
        </authorList>
    </citation>
    <scope>NUCLEOTIDE SEQUENCE</scope>
    <source>
        <strain evidence="1">NBRC 10751</strain>
    </source>
</reference>
<proteinExistence type="predicted"/>
<name>A0ACB5UBR8_AMBMO</name>
<evidence type="ECO:0000313" key="2">
    <source>
        <dbReference type="Proteomes" id="UP001165064"/>
    </source>
</evidence>
<dbReference type="Proteomes" id="UP001165064">
    <property type="component" value="Unassembled WGS sequence"/>
</dbReference>
<dbReference type="EMBL" id="BSXS01015414">
    <property type="protein sequence ID" value="GMF06712.1"/>
    <property type="molecule type" value="Genomic_DNA"/>
</dbReference>
<keyword evidence="2" id="KW-1185">Reference proteome</keyword>
<comment type="caution">
    <text evidence="1">The sequence shown here is derived from an EMBL/GenBank/DDBJ whole genome shotgun (WGS) entry which is preliminary data.</text>
</comment>
<organism evidence="1 2">
    <name type="scientific">Ambrosiozyma monospora</name>
    <name type="common">Yeast</name>
    <name type="synonym">Endomycopsis monosporus</name>
    <dbReference type="NCBI Taxonomy" id="43982"/>
    <lineage>
        <taxon>Eukaryota</taxon>
        <taxon>Fungi</taxon>
        <taxon>Dikarya</taxon>
        <taxon>Ascomycota</taxon>
        <taxon>Saccharomycotina</taxon>
        <taxon>Pichiomycetes</taxon>
        <taxon>Pichiales</taxon>
        <taxon>Pichiaceae</taxon>
        <taxon>Ambrosiozyma</taxon>
    </lineage>
</organism>
<sequence>MPPFLQQPPIQQPFRQAQPIQQPIPSIQPPIPPTDQPIPVVQGPLPPPVPQPIPFQPQQFPPGFQQFVPQPQPGTGSHSESTDGLSSFTTTIGENDIVLNIPEDADSVDIIAACVEYTQENGLGPAEFIELVMDALGQFVQDSPYYLLIIDEILLYEAKKRGIFSCLGLVAVFFPVLKKSSKYLFGHSLVVSRQVLA</sequence>
<evidence type="ECO:0000313" key="1">
    <source>
        <dbReference type="EMBL" id="GMF06712.1"/>
    </source>
</evidence>
<protein>
    <submittedName>
        <fullName evidence="1">Unnamed protein product</fullName>
    </submittedName>
</protein>
<gene>
    <name evidence="1" type="ORF">Amon02_001276500</name>
</gene>